<gene>
    <name evidence="5" type="ORF">I8748_30150</name>
</gene>
<dbReference type="InterPro" id="IPR002347">
    <property type="entry name" value="SDR_fam"/>
</dbReference>
<comment type="similarity">
    <text evidence="1 4">Belongs to the short-chain dehydrogenases/reductases (SDR) family.</text>
</comment>
<evidence type="ECO:0000313" key="5">
    <source>
        <dbReference type="EMBL" id="MBH8566367.1"/>
    </source>
</evidence>
<evidence type="ECO:0000256" key="3">
    <source>
        <dbReference type="ARBA" id="ARBA00023002"/>
    </source>
</evidence>
<dbReference type="PANTHER" id="PTHR43963">
    <property type="entry name" value="CARBONYL REDUCTASE 1-RELATED"/>
    <property type="match status" value="1"/>
</dbReference>
<keyword evidence="3" id="KW-0560">Oxidoreductase</keyword>
<dbReference type="EMBL" id="JAECZC010000093">
    <property type="protein sequence ID" value="MBH8566367.1"/>
    <property type="molecule type" value="Genomic_DNA"/>
</dbReference>
<dbReference type="Pfam" id="PF00106">
    <property type="entry name" value="adh_short"/>
    <property type="match status" value="1"/>
</dbReference>
<dbReference type="Gene3D" id="3.40.50.720">
    <property type="entry name" value="NAD(P)-binding Rossmann-like Domain"/>
    <property type="match status" value="1"/>
</dbReference>
<keyword evidence="6" id="KW-1185">Reference proteome</keyword>
<dbReference type="Proteomes" id="UP000632766">
    <property type="component" value="Unassembled WGS sequence"/>
</dbReference>
<evidence type="ECO:0000256" key="2">
    <source>
        <dbReference type="ARBA" id="ARBA00022857"/>
    </source>
</evidence>
<dbReference type="PRINTS" id="PR00081">
    <property type="entry name" value="GDHRDH"/>
</dbReference>
<evidence type="ECO:0000256" key="1">
    <source>
        <dbReference type="ARBA" id="ARBA00006484"/>
    </source>
</evidence>
<accession>A0A8J7HV40</accession>
<dbReference type="PRINTS" id="PR00080">
    <property type="entry name" value="SDRFAMILY"/>
</dbReference>
<dbReference type="RefSeq" id="WP_198128123.1">
    <property type="nucleotide sequence ID" value="NZ_JAECZC010000093.1"/>
</dbReference>
<evidence type="ECO:0000313" key="6">
    <source>
        <dbReference type="Proteomes" id="UP000632766"/>
    </source>
</evidence>
<proteinExistence type="inferred from homology"/>
<reference evidence="5 6" key="1">
    <citation type="journal article" date="2021" name="Int. J. Syst. Evol. Microbiol.">
        <title>Amazonocrinis nigriterrae gen. nov., sp. nov., Atlanticothrix silvestris gen. nov., sp. nov. and Dendronalium phyllosphericum gen. nov., sp. nov., nostocacean cyanobacteria from Brazilian environments.</title>
        <authorList>
            <person name="Alvarenga D.O."/>
            <person name="Andreote A.P.D."/>
            <person name="Branco L.H.Z."/>
            <person name="Delbaje E."/>
            <person name="Cruz R.B."/>
            <person name="Varani A.M."/>
            <person name="Fiore M.F."/>
        </authorList>
    </citation>
    <scope>NUCLEOTIDE SEQUENCE [LARGE SCALE GENOMIC DNA]</scope>
    <source>
        <strain evidence="5 6">CENA67</strain>
    </source>
</reference>
<dbReference type="AlphaFoldDB" id="A0A8J7HV40"/>
<protein>
    <submittedName>
        <fullName evidence="5">SDR family NAD(P)-dependent oxidoreductase</fullName>
    </submittedName>
</protein>
<keyword evidence="2" id="KW-0521">NADP</keyword>
<evidence type="ECO:0000256" key="4">
    <source>
        <dbReference type="RuleBase" id="RU000363"/>
    </source>
</evidence>
<dbReference type="PANTHER" id="PTHR43963:SF6">
    <property type="entry name" value="CHAIN DEHYDROGENASE FAMILY PROTEIN, PUTATIVE (AFU_ORTHOLOGUE AFUA_3G15350)-RELATED"/>
    <property type="match status" value="1"/>
</dbReference>
<dbReference type="SUPFAM" id="SSF51735">
    <property type="entry name" value="NAD(P)-binding Rossmann-fold domains"/>
    <property type="match status" value="1"/>
</dbReference>
<dbReference type="InterPro" id="IPR036291">
    <property type="entry name" value="NAD(P)-bd_dom_sf"/>
</dbReference>
<comment type="caution">
    <text evidence="5">The sequence shown here is derived from an EMBL/GenBank/DDBJ whole genome shotgun (WGS) entry which is preliminary data.</text>
</comment>
<organism evidence="5 6">
    <name type="scientific">Amazonocrinis nigriterrae CENA67</name>
    <dbReference type="NCBI Taxonomy" id="2794033"/>
    <lineage>
        <taxon>Bacteria</taxon>
        <taxon>Bacillati</taxon>
        <taxon>Cyanobacteriota</taxon>
        <taxon>Cyanophyceae</taxon>
        <taxon>Nostocales</taxon>
        <taxon>Nostocaceae</taxon>
        <taxon>Amazonocrinis</taxon>
        <taxon>Amazonocrinis nigriterrae</taxon>
    </lineage>
</organism>
<dbReference type="GO" id="GO:0016491">
    <property type="term" value="F:oxidoreductase activity"/>
    <property type="evidence" value="ECO:0007669"/>
    <property type="project" value="UniProtKB-KW"/>
</dbReference>
<name>A0A8J7HV40_9NOST</name>
<sequence>MESIQDKWALITGSNRGIGLAIAQGLLAKGYGVIITSRSLDNAKQVAEKLQGKVIPIELDVTNDHSINQAVETLHQKIDHLDVLINNAGVYPDEGVNILTIPRELLDSTMNANAFGAIRMVQAFLPLLEKTHDARVVNVSSGFGALEGLSADVPSYCLSKLALNGATIMLAQALHAKGIIVNSMCPGWVRTDMGGPSAPRSPEQGADTAIWLATEAPASESGKFFRDRKVVSF</sequence>